<feature type="region of interest" description="Disordered" evidence="12">
    <location>
        <begin position="436"/>
        <end position="456"/>
    </location>
</feature>
<dbReference type="Pfam" id="PF11788">
    <property type="entry name" value="MRP-L46"/>
    <property type="match status" value="1"/>
</dbReference>
<evidence type="ECO:0000256" key="2">
    <source>
        <dbReference type="ARBA" id="ARBA00004173"/>
    </source>
</evidence>
<feature type="transmembrane region" description="Helical" evidence="13">
    <location>
        <begin position="381"/>
        <end position="404"/>
    </location>
</feature>
<evidence type="ECO:0000256" key="3">
    <source>
        <dbReference type="ARBA" id="ARBA00009070"/>
    </source>
</evidence>
<evidence type="ECO:0000256" key="6">
    <source>
        <dbReference type="ARBA" id="ARBA00022980"/>
    </source>
</evidence>
<dbReference type="InterPro" id="IPR040008">
    <property type="entry name" value="Ribosomal_mL46"/>
</dbReference>
<dbReference type="PANTHER" id="PTHR13124:SF12">
    <property type="entry name" value="LARGE RIBOSOMAL SUBUNIT PROTEIN ML46"/>
    <property type="match status" value="1"/>
</dbReference>
<evidence type="ECO:0000256" key="9">
    <source>
        <dbReference type="ARBA" id="ARBA00023136"/>
    </source>
</evidence>
<keyword evidence="16" id="KW-1185">Reference proteome</keyword>
<evidence type="ECO:0000256" key="1">
    <source>
        <dbReference type="ARBA" id="ARBA00004141"/>
    </source>
</evidence>
<dbReference type="GO" id="GO:0030001">
    <property type="term" value="P:metal ion transport"/>
    <property type="evidence" value="ECO:0007669"/>
    <property type="project" value="InterPro"/>
</dbReference>
<evidence type="ECO:0000256" key="7">
    <source>
        <dbReference type="ARBA" id="ARBA00022989"/>
    </source>
</evidence>
<proteinExistence type="inferred from homology"/>
<feature type="compositionally biased region" description="Pro residues" evidence="12">
    <location>
        <begin position="440"/>
        <end position="451"/>
    </location>
</feature>
<keyword evidence="7 13" id="KW-1133">Transmembrane helix</keyword>
<dbReference type="Gene3D" id="3.90.79.10">
    <property type="entry name" value="Nucleoside Triphosphate Pyrophosphohydrolase"/>
    <property type="match status" value="1"/>
</dbReference>
<dbReference type="Pfam" id="PF10176">
    <property type="entry name" value="NEDD4_Bsd2"/>
    <property type="match status" value="1"/>
</dbReference>
<keyword evidence="4 13" id="KW-0812">Transmembrane</keyword>
<feature type="transmembrane region" description="Helical" evidence="13">
    <location>
        <begin position="467"/>
        <end position="486"/>
    </location>
</feature>
<reference evidence="15 16" key="1">
    <citation type="journal article" date="2018" name="MBio">
        <title>Comparative Genomics Reveals the Core Gene Toolbox for the Fungus-Insect Symbiosis.</title>
        <authorList>
            <person name="Wang Y."/>
            <person name="Stata M."/>
            <person name="Wang W."/>
            <person name="Stajich J.E."/>
            <person name="White M.M."/>
            <person name="Moncalvo J.M."/>
        </authorList>
    </citation>
    <scope>NUCLEOTIDE SEQUENCE [LARGE SCALE GENOMIC DNA]</scope>
    <source>
        <strain evidence="15 16">AUS-126-30</strain>
    </source>
</reference>
<name>A0A2U1J1L8_SMIAN</name>
<feature type="transmembrane region" description="Helical" evidence="13">
    <location>
        <begin position="416"/>
        <end position="434"/>
    </location>
</feature>
<keyword evidence="10" id="KW-0687">Ribonucleoprotein</keyword>
<dbReference type="InterPro" id="IPR021757">
    <property type="entry name" value="Ribosomal_mL46_N"/>
</dbReference>
<evidence type="ECO:0000256" key="12">
    <source>
        <dbReference type="SAM" id="MobiDB-lite"/>
    </source>
</evidence>
<evidence type="ECO:0000313" key="15">
    <source>
        <dbReference type="EMBL" id="PVZ98882.1"/>
    </source>
</evidence>
<keyword evidence="6" id="KW-0689">Ribosomal protein</keyword>
<comment type="caution">
    <text evidence="15">The sequence shown here is derived from an EMBL/GenBank/DDBJ whole genome shotgun (WGS) entry which is preliminary data.</text>
</comment>
<feature type="domain" description="Large ribosomal subunit protein mL46 N-terminal" evidence="14">
    <location>
        <begin position="26"/>
        <end position="134"/>
    </location>
</feature>
<protein>
    <recommendedName>
        <fullName evidence="11">Large ribosomal subunit protein mL46</fullName>
    </recommendedName>
</protein>
<accession>A0A2U1J1L8</accession>
<dbReference type="InterPro" id="IPR033650">
    <property type="entry name" value="Ribosomal_mL46_NUDIX"/>
</dbReference>
<gene>
    <name evidence="15" type="ORF">BB558_005099</name>
</gene>
<evidence type="ECO:0000256" key="11">
    <source>
        <dbReference type="ARBA" id="ARBA00035190"/>
    </source>
</evidence>
<evidence type="ECO:0000256" key="10">
    <source>
        <dbReference type="ARBA" id="ARBA00023274"/>
    </source>
</evidence>
<dbReference type="CDD" id="cd04661">
    <property type="entry name" value="NUDIX_MRP_L46"/>
    <property type="match status" value="1"/>
</dbReference>
<dbReference type="InterPro" id="IPR019325">
    <property type="entry name" value="NEDD4/Bsd2"/>
</dbReference>
<dbReference type="GO" id="GO:0005762">
    <property type="term" value="C:mitochondrial large ribosomal subunit"/>
    <property type="evidence" value="ECO:0007669"/>
    <property type="project" value="TreeGrafter"/>
</dbReference>
<sequence length="507" mass="56842">MNRSKGLLLRSSRKYSNGVGKDMVCGGVVIQRNPIITREVPKFELEYKNYMEWLKFKSAVPFAQEFYFKKGSISERTWMKRDMELNSVNYFDQNDGGSNVESKKDKASINEVEEEESVGMTEEVELLSRVTEADRKNDQRSLERKLDRTLYFMVKKEGDKYEWQFPSNVLEKDEVLFKCALRTISETCGTNIDAWIVGRGPIGHILAGKEGSSDKLKTFFLKAHILAGGIDLKKDSYLDYAWVSKEEIQTLAHPEYWAGVKDMLSTIEQTQDNEDVSPSEDFTSVQLSAPTIPETSSAASNHAITIPNQTENDGVFSNMSVKPALEHYLDIVEKAPDEPLPTYLDIYGPSSTAAPSYFEPATVSIGGTDELLVDGLPVGNFFIFMCNFMISYAFQIVGFMMTFLLHTTHAAKNGSIAGFGATLINIGFYIQSNIEDPSKRPPGSPPKPPTNKPEDDGLYFDSPGNNLYIAFLLIVVGWCLIIKSGTNYFQAKRMEQIITSTPEQSQD</sequence>
<evidence type="ECO:0000256" key="5">
    <source>
        <dbReference type="ARBA" id="ARBA00022946"/>
    </source>
</evidence>
<dbReference type="AlphaFoldDB" id="A0A2U1J1L8"/>
<keyword evidence="5" id="KW-0809">Transit peptide</keyword>
<evidence type="ECO:0000256" key="8">
    <source>
        <dbReference type="ARBA" id="ARBA00023128"/>
    </source>
</evidence>
<dbReference type="SUPFAM" id="SSF55811">
    <property type="entry name" value="Nudix"/>
    <property type="match status" value="1"/>
</dbReference>
<dbReference type="EMBL" id="MBFU01000498">
    <property type="protein sequence ID" value="PVZ98882.1"/>
    <property type="molecule type" value="Genomic_DNA"/>
</dbReference>
<dbReference type="Proteomes" id="UP000245591">
    <property type="component" value="Unassembled WGS sequence"/>
</dbReference>
<keyword evidence="8" id="KW-0496">Mitochondrion</keyword>
<dbReference type="GO" id="GO:0003735">
    <property type="term" value="F:structural constituent of ribosome"/>
    <property type="evidence" value="ECO:0007669"/>
    <property type="project" value="InterPro"/>
</dbReference>
<dbReference type="GO" id="GO:0007034">
    <property type="term" value="P:vacuolar transport"/>
    <property type="evidence" value="ECO:0007669"/>
    <property type="project" value="InterPro"/>
</dbReference>
<evidence type="ECO:0000256" key="4">
    <source>
        <dbReference type="ARBA" id="ARBA00022692"/>
    </source>
</evidence>
<dbReference type="CDD" id="cd22212">
    <property type="entry name" value="NDFIP-like"/>
    <property type="match status" value="1"/>
</dbReference>
<organism evidence="15 16">
    <name type="scientific">Smittium angustum</name>
    <dbReference type="NCBI Taxonomy" id="133377"/>
    <lineage>
        <taxon>Eukaryota</taxon>
        <taxon>Fungi</taxon>
        <taxon>Fungi incertae sedis</taxon>
        <taxon>Zoopagomycota</taxon>
        <taxon>Kickxellomycotina</taxon>
        <taxon>Harpellomycetes</taxon>
        <taxon>Harpellales</taxon>
        <taxon>Legeriomycetaceae</taxon>
        <taxon>Smittium</taxon>
    </lineage>
</organism>
<comment type="subcellular location">
    <subcellularLocation>
        <location evidence="1">Membrane</location>
        <topology evidence="1">Multi-pass membrane protein</topology>
    </subcellularLocation>
    <subcellularLocation>
        <location evidence="2">Mitochondrion</location>
    </subcellularLocation>
</comment>
<evidence type="ECO:0000259" key="14">
    <source>
        <dbReference type="Pfam" id="PF11788"/>
    </source>
</evidence>
<evidence type="ECO:0000313" key="16">
    <source>
        <dbReference type="Proteomes" id="UP000245591"/>
    </source>
</evidence>
<keyword evidence="9 13" id="KW-0472">Membrane</keyword>
<dbReference type="InterPro" id="IPR015797">
    <property type="entry name" value="NUDIX_hydrolase-like_dom_sf"/>
</dbReference>
<dbReference type="PANTHER" id="PTHR13124">
    <property type="entry name" value="39S RIBOSOMAL PROTEIN L46, MITOCHONDRIAL PRECURSOR-RELATED"/>
    <property type="match status" value="1"/>
</dbReference>
<evidence type="ECO:0000256" key="13">
    <source>
        <dbReference type="SAM" id="Phobius"/>
    </source>
</evidence>
<dbReference type="GO" id="GO:0016020">
    <property type="term" value="C:membrane"/>
    <property type="evidence" value="ECO:0007669"/>
    <property type="project" value="UniProtKB-SubCell"/>
</dbReference>
<comment type="similarity">
    <text evidence="3">Belongs to the mitochondrion-specific ribosomal protein mL46 family.</text>
</comment>